<dbReference type="InterPro" id="IPR029069">
    <property type="entry name" value="HotDog_dom_sf"/>
</dbReference>
<dbReference type="Gene3D" id="3.10.129.10">
    <property type="entry name" value="Hotdog Thioesterase"/>
    <property type="match status" value="1"/>
</dbReference>
<feature type="domain" description="MaoC-like" evidence="1">
    <location>
        <begin position="17"/>
        <end position="108"/>
    </location>
</feature>
<dbReference type="InterPro" id="IPR002539">
    <property type="entry name" value="MaoC-like_dom"/>
</dbReference>
<dbReference type="PANTHER" id="PTHR43841:SF3">
    <property type="entry name" value="(3R)-HYDROXYACYL-ACP DEHYDRATASE SUBUNIT HADB"/>
    <property type="match status" value="1"/>
</dbReference>
<dbReference type="OrthoDB" id="9801625at2"/>
<reference evidence="2 3" key="1">
    <citation type="submission" date="2018-09" db="EMBL/GenBank/DDBJ databases">
        <title>Genomic Encyclopedia of Archaeal and Bacterial Type Strains, Phase II (KMG-II): from individual species to whole genera.</title>
        <authorList>
            <person name="Goeker M."/>
        </authorList>
    </citation>
    <scope>NUCLEOTIDE SEQUENCE [LARGE SCALE GENOMIC DNA]</scope>
    <source>
        <strain evidence="2 3">DSM 17008</strain>
    </source>
</reference>
<proteinExistence type="predicted"/>
<dbReference type="EMBL" id="RAPK01000006">
    <property type="protein sequence ID" value="RKD76282.1"/>
    <property type="molecule type" value="Genomic_DNA"/>
</dbReference>
<dbReference type="SUPFAM" id="SSF54637">
    <property type="entry name" value="Thioesterase/thiol ester dehydrase-isomerase"/>
    <property type="match status" value="1"/>
</dbReference>
<dbReference type="AlphaFoldDB" id="A0A419V899"/>
<evidence type="ECO:0000313" key="3">
    <source>
        <dbReference type="Proteomes" id="UP000285120"/>
    </source>
</evidence>
<dbReference type="RefSeq" id="WP_120191693.1">
    <property type="nucleotide sequence ID" value="NZ_RAPK01000006.1"/>
</dbReference>
<evidence type="ECO:0000259" key="1">
    <source>
        <dbReference type="Pfam" id="PF01575"/>
    </source>
</evidence>
<accession>A0A419V899</accession>
<comment type="caution">
    <text evidence="2">The sequence shown here is derived from an EMBL/GenBank/DDBJ whole genome shotgun (WGS) entry which is preliminary data.</text>
</comment>
<protein>
    <submittedName>
        <fullName evidence="2">MaoC dehydratase-like protein</fullName>
    </submittedName>
</protein>
<name>A0A419V899_9BACL</name>
<dbReference type="PANTHER" id="PTHR43841">
    <property type="entry name" value="3-HYDROXYACYL-THIOESTER DEHYDRATASE HTDX-RELATED"/>
    <property type="match status" value="1"/>
</dbReference>
<dbReference type="Pfam" id="PF01575">
    <property type="entry name" value="MaoC_dehydratas"/>
    <property type="match status" value="1"/>
</dbReference>
<sequence>MNITTIHDNCIKISGFSKEQVQDYARASGDLNGIHIDEEEAKAHGLPGIIVHGLLTMAYTYVPFFHHLEKGWYVSHFQTKFTGRVFLDEALLIEWMPAEKENTFTLKASKKDGTQVTEGTIELSQSKSM</sequence>
<evidence type="ECO:0000313" key="2">
    <source>
        <dbReference type="EMBL" id="RKD76282.1"/>
    </source>
</evidence>
<gene>
    <name evidence="2" type="ORF">ATL39_0497</name>
</gene>
<organism evidence="2 3">
    <name type="scientific">Sinobaca qinghaiensis</name>
    <dbReference type="NCBI Taxonomy" id="342944"/>
    <lineage>
        <taxon>Bacteria</taxon>
        <taxon>Bacillati</taxon>
        <taxon>Bacillota</taxon>
        <taxon>Bacilli</taxon>
        <taxon>Bacillales</taxon>
        <taxon>Sporolactobacillaceae</taxon>
        <taxon>Sinobaca</taxon>
    </lineage>
</organism>
<keyword evidence="3" id="KW-1185">Reference proteome</keyword>
<dbReference type="Proteomes" id="UP000285120">
    <property type="component" value="Unassembled WGS sequence"/>
</dbReference>